<evidence type="ECO:0000256" key="1">
    <source>
        <dbReference type="ARBA" id="ARBA00005862"/>
    </source>
</evidence>
<evidence type="ECO:0000256" key="8">
    <source>
        <dbReference type="SAM" id="MobiDB-lite"/>
    </source>
</evidence>
<dbReference type="EMBL" id="CAMXCT010000389">
    <property type="protein sequence ID" value="CAI3978118.1"/>
    <property type="molecule type" value="Genomic_DNA"/>
</dbReference>
<dbReference type="PANTHER" id="PTHR11455">
    <property type="entry name" value="CRYPTOCHROME"/>
    <property type="match status" value="1"/>
</dbReference>
<dbReference type="OrthoDB" id="421435at2759"/>
<accession>A0A9P1BRH4</accession>
<feature type="site" description="Electron transfer via tryptophanyl radical" evidence="6">
    <location>
        <position position="407"/>
    </location>
</feature>
<feature type="domain" description="Photolyase/cryptochrome alpha/beta" evidence="9">
    <location>
        <begin position="2"/>
        <end position="144"/>
    </location>
</feature>
<dbReference type="Gene3D" id="1.25.40.80">
    <property type="match status" value="1"/>
</dbReference>
<dbReference type="SUPFAM" id="SSF52425">
    <property type="entry name" value="Cryptochrome/photolyase, N-terminal domain"/>
    <property type="match status" value="1"/>
</dbReference>
<feature type="coiled-coil region" evidence="7">
    <location>
        <begin position="818"/>
        <end position="862"/>
    </location>
</feature>
<dbReference type="PROSITE" id="PS51645">
    <property type="entry name" value="PHR_CRY_ALPHA_BETA"/>
    <property type="match status" value="1"/>
</dbReference>
<sequence length="1116" mass="128555">MNVVCAWLRNDLRVHDNAVLHEAAKLSAQRKVPVLPVYVFDPRYFQRTRYKTLRTGCLRALFLLQSVLALKRTLKRKMGSDLLVKVGKPEKIFPQLLSGDSVLLTQQEVTSAELTIDSWVRFGLEKVGMSKESPQLTYCWGSTLFHKDDIGFKDGFDDVPEFFSKFLHQLQEVWPAYSEEDWDDSSNDRNVGPDLSRISRLVRPALDVKLGPVPEGLDFDFEPAWKDLPFAEKVIEPLPDKAMMGGEENGVKRLAEYVWHTDFASSYFPERQLIFGDYMASRLGPWLAVGALSPRKVFFECLRLCEEKGLAEESRHARHLITELTWRDYFRFYAGKHGMDIYRQGGVKNYKRHWMQDERIFHLWSNGRTGYPLVDACMRELSITGYASNHARLNAASFLAYTMSFDWRRGADWFESHLIDYDVTSNWCNWVRCAGLTEGRLSSFNVVRQSQKLDPQGLYLRRWLPELQKVPMELIHEPWLMTTAELTSYDAASYPPPCVDPSFFEGRYGPRHGWAMIPQSLYKTEKENSDCTKCFGWFWMLGAALTSSSRSRDGRRTRRTPRDVHGDDARTDQARLSIVEISHTLTAQSPRWIKGAMTKVQEHFTLRKLQERVWRLEAENKELKADGSGIEVNNSILHTQYTSQTETQADILRTLHSNLEDNYATIDEQKRRIEEFLGVGPGLVALDQKQQAKDDLDAAMALKDNDIAKLKTQKEELQSQLDEVREFQRNKENMEQELASLKQQLADTKEEFQRKMSDFDRKKAMDMRTLSKDFEKKVEIEAAKLRARTKDQLDSTTKRTIMENEQMFTELHFQSKETEKLMERNQSLLEENAQLRRNLNIHKDLENELARRTHLYQRLLKKMDQKLKSEAAQKESKDLSSGKSMESALEQESFSIGNSQEISGSHNPSPDLPGDQRSVVDGTNISFEEFNRIQRQMEDHQSTLQMVRHEFAQYRRDHATLAQLQDQSTRLIISALYELKQQKDQAPFPPTSYDPDAEWQFTNMTPKQKEYFFRVLLEKLNSSMCAMCFPVGPDAASTASLPPIGKEKEGTRFSQFLWSVADSGSVQGLRQETCNKGCQTETSTADPCLKEGIWNPKGKTSHLNSAGMLTAGIVAR</sequence>
<dbReference type="Pfam" id="PF03441">
    <property type="entry name" value="FAD_binding_7"/>
    <property type="match status" value="1"/>
</dbReference>
<feature type="compositionally biased region" description="Basic and acidic residues" evidence="8">
    <location>
        <begin position="867"/>
        <end position="880"/>
    </location>
</feature>
<name>A0A9P1BRH4_9DINO</name>
<dbReference type="GO" id="GO:0003904">
    <property type="term" value="F:deoxyribodipyrimidine photo-lyase activity"/>
    <property type="evidence" value="ECO:0007669"/>
    <property type="project" value="TreeGrafter"/>
</dbReference>
<evidence type="ECO:0000259" key="9">
    <source>
        <dbReference type="PROSITE" id="PS51645"/>
    </source>
</evidence>
<dbReference type="Gene3D" id="1.10.579.10">
    <property type="entry name" value="DNA Cyclobutane Dipyrimidine Photolyase, subunit A, domain 3"/>
    <property type="match status" value="1"/>
</dbReference>
<dbReference type="SUPFAM" id="SSF48173">
    <property type="entry name" value="Cryptochrome/photolyase FAD-binding domain"/>
    <property type="match status" value="1"/>
</dbReference>
<dbReference type="GO" id="GO:0071949">
    <property type="term" value="F:FAD binding"/>
    <property type="evidence" value="ECO:0007669"/>
    <property type="project" value="TreeGrafter"/>
</dbReference>
<dbReference type="GO" id="GO:0003677">
    <property type="term" value="F:DNA binding"/>
    <property type="evidence" value="ECO:0007669"/>
    <property type="project" value="TreeGrafter"/>
</dbReference>
<evidence type="ECO:0000256" key="5">
    <source>
        <dbReference type="PIRSR" id="PIRSR602081-1"/>
    </source>
</evidence>
<dbReference type="GO" id="GO:0000719">
    <property type="term" value="P:photoreactive repair"/>
    <property type="evidence" value="ECO:0007669"/>
    <property type="project" value="TreeGrafter"/>
</dbReference>
<reference evidence="11" key="2">
    <citation type="submission" date="2024-04" db="EMBL/GenBank/DDBJ databases">
        <authorList>
            <person name="Chen Y."/>
            <person name="Shah S."/>
            <person name="Dougan E. K."/>
            <person name="Thang M."/>
            <person name="Chan C."/>
        </authorList>
    </citation>
    <scope>NUCLEOTIDE SEQUENCE [LARGE SCALE GENOMIC DNA]</scope>
</reference>
<protein>
    <submittedName>
        <fullName evidence="12">Cryptochrome DASH</fullName>
    </submittedName>
</protein>
<dbReference type="Proteomes" id="UP001152797">
    <property type="component" value="Unassembled WGS sequence"/>
</dbReference>
<evidence type="ECO:0000313" key="10">
    <source>
        <dbReference type="EMBL" id="CAI3978118.1"/>
    </source>
</evidence>
<dbReference type="EMBL" id="CAMXCT020000389">
    <property type="protein sequence ID" value="CAL1131493.1"/>
    <property type="molecule type" value="Genomic_DNA"/>
</dbReference>
<dbReference type="PROSITE" id="PS00394">
    <property type="entry name" value="DNA_PHOTOLYASES_1_1"/>
    <property type="match status" value="1"/>
</dbReference>
<evidence type="ECO:0000256" key="7">
    <source>
        <dbReference type="SAM" id="Coils"/>
    </source>
</evidence>
<feature type="binding site" evidence="5">
    <location>
        <begin position="420"/>
        <end position="422"/>
    </location>
    <ligand>
        <name>FAD</name>
        <dbReference type="ChEBI" id="CHEBI:57692"/>
    </ligand>
</feature>
<keyword evidence="7" id="KW-0175">Coiled coil</keyword>
<comment type="similarity">
    <text evidence="1">Belongs to the DNA photolyase class-1 family.</text>
</comment>
<feature type="compositionally biased region" description="Polar residues" evidence="8">
    <location>
        <begin position="881"/>
        <end position="908"/>
    </location>
</feature>
<dbReference type="InterPro" id="IPR036134">
    <property type="entry name" value="Crypto/Photolyase_FAD-like_sf"/>
</dbReference>
<dbReference type="InterPro" id="IPR036155">
    <property type="entry name" value="Crypto/Photolyase_N_sf"/>
</dbReference>
<dbReference type="PRINTS" id="PR00147">
    <property type="entry name" value="DNAPHOTLYASE"/>
</dbReference>
<gene>
    <name evidence="10" type="ORF">C1SCF055_LOCUS6193</name>
</gene>
<evidence type="ECO:0000313" key="13">
    <source>
        <dbReference type="Proteomes" id="UP001152797"/>
    </source>
</evidence>
<evidence type="ECO:0000256" key="4">
    <source>
        <dbReference type="ARBA" id="ARBA00022991"/>
    </source>
</evidence>
<evidence type="ECO:0000313" key="11">
    <source>
        <dbReference type="EMBL" id="CAL1131493.1"/>
    </source>
</evidence>
<evidence type="ECO:0000256" key="2">
    <source>
        <dbReference type="ARBA" id="ARBA00022630"/>
    </source>
</evidence>
<dbReference type="InterPro" id="IPR006050">
    <property type="entry name" value="DNA_photolyase_N"/>
</dbReference>
<feature type="coiled-coil region" evidence="7">
    <location>
        <begin position="700"/>
        <end position="762"/>
    </location>
</feature>
<keyword evidence="13" id="KW-1185">Reference proteome</keyword>
<dbReference type="InterPro" id="IPR018394">
    <property type="entry name" value="DNA_photolyase_1_CS_C"/>
</dbReference>
<dbReference type="EMBL" id="CAMXCT030000389">
    <property type="protein sequence ID" value="CAL4765430.1"/>
    <property type="molecule type" value="Genomic_DNA"/>
</dbReference>
<dbReference type="InterPro" id="IPR002081">
    <property type="entry name" value="Cryptochrome/DNA_photolyase_1"/>
</dbReference>
<feature type="site" description="Electron transfer via tryptophanyl radical" evidence="6">
    <location>
        <position position="430"/>
    </location>
</feature>
<feature type="region of interest" description="Disordered" evidence="8">
    <location>
        <begin position="550"/>
        <end position="571"/>
    </location>
</feature>
<feature type="region of interest" description="Disordered" evidence="8">
    <location>
        <begin position="867"/>
        <end position="919"/>
    </location>
</feature>
<evidence type="ECO:0000256" key="3">
    <source>
        <dbReference type="ARBA" id="ARBA00022827"/>
    </source>
</evidence>
<keyword evidence="2 5" id="KW-0285">Flavoprotein</keyword>
<keyword evidence="4" id="KW-0157">Chromophore</keyword>
<dbReference type="PANTHER" id="PTHR11455:SF22">
    <property type="entry name" value="CRYPTOCHROME DASH"/>
    <property type="match status" value="1"/>
</dbReference>
<evidence type="ECO:0000313" key="12">
    <source>
        <dbReference type="EMBL" id="CAL4765430.1"/>
    </source>
</evidence>
<dbReference type="AlphaFoldDB" id="A0A9P1BRH4"/>
<dbReference type="Pfam" id="PF00875">
    <property type="entry name" value="DNA_photolyase"/>
    <property type="match status" value="1"/>
</dbReference>
<dbReference type="InterPro" id="IPR005101">
    <property type="entry name" value="Cryptochr/Photolyase_FAD-bd"/>
</dbReference>
<dbReference type="Gene3D" id="3.40.50.620">
    <property type="entry name" value="HUPs"/>
    <property type="match status" value="1"/>
</dbReference>
<proteinExistence type="inferred from homology"/>
<reference evidence="10" key="1">
    <citation type="submission" date="2022-10" db="EMBL/GenBank/DDBJ databases">
        <authorList>
            <person name="Chen Y."/>
            <person name="Dougan E. K."/>
            <person name="Chan C."/>
            <person name="Rhodes N."/>
            <person name="Thang M."/>
        </authorList>
    </citation>
    <scope>NUCLEOTIDE SEQUENCE</scope>
</reference>
<comment type="cofactor">
    <cofactor evidence="5">
        <name>FAD</name>
        <dbReference type="ChEBI" id="CHEBI:57692"/>
    </cofactor>
    <text evidence="5">Binds 1 FAD per subunit.</text>
</comment>
<evidence type="ECO:0000256" key="6">
    <source>
        <dbReference type="PIRSR" id="PIRSR602081-2"/>
    </source>
</evidence>
<feature type="binding site" evidence="5">
    <location>
        <position position="267"/>
    </location>
    <ligand>
        <name>FAD</name>
        <dbReference type="ChEBI" id="CHEBI:57692"/>
    </ligand>
</feature>
<keyword evidence="3 5" id="KW-0274">FAD</keyword>
<organism evidence="10">
    <name type="scientific">Cladocopium goreaui</name>
    <dbReference type="NCBI Taxonomy" id="2562237"/>
    <lineage>
        <taxon>Eukaryota</taxon>
        <taxon>Sar</taxon>
        <taxon>Alveolata</taxon>
        <taxon>Dinophyceae</taxon>
        <taxon>Suessiales</taxon>
        <taxon>Symbiodiniaceae</taxon>
        <taxon>Cladocopium</taxon>
    </lineage>
</organism>
<feature type="site" description="Electron transfer via tryptophanyl radical" evidence="6">
    <location>
        <position position="354"/>
    </location>
</feature>
<dbReference type="InterPro" id="IPR014729">
    <property type="entry name" value="Rossmann-like_a/b/a_fold"/>
</dbReference>
<comment type="caution">
    <text evidence="10">The sequence shown here is derived from an EMBL/GenBank/DDBJ whole genome shotgun (WGS) entry which is preliminary data.</text>
</comment>